<dbReference type="GO" id="GO:0004601">
    <property type="term" value="F:peroxidase activity"/>
    <property type="evidence" value="ECO:0007669"/>
    <property type="project" value="UniProtKB-KW"/>
</dbReference>
<dbReference type="InterPro" id="IPR001621">
    <property type="entry name" value="Ligninase"/>
</dbReference>
<evidence type="ECO:0000256" key="10">
    <source>
        <dbReference type="PIRSR" id="PIRSR601621-3"/>
    </source>
</evidence>
<dbReference type="SMR" id="A0A0H2RF39"/>
<comment type="cofactor">
    <cofactor evidence="9 12">
        <name>Ca(2+)</name>
        <dbReference type="ChEBI" id="CHEBI:29108"/>
    </cofactor>
    <text evidence="9 12">Binds 2 calcium ions per subunit.</text>
</comment>
<keyword evidence="9 12" id="KW-0106">Calcium</keyword>
<feature type="site" description="Transition state stabilizer" evidence="10">
    <location>
        <position position="66"/>
    </location>
</feature>
<keyword evidence="5 12" id="KW-0732">Signal</keyword>
<dbReference type="InterPro" id="IPR024589">
    <property type="entry name" value="Ligninase_C"/>
</dbReference>
<dbReference type="PANTHER" id="PTHR31356">
    <property type="entry name" value="THYLAKOID LUMENAL 29 KDA PROTEIN, CHLOROPLASTIC-RELATED"/>
    <property type="match status" value="1"/>
</dbReference>
<dbReference type="PANTHER" id="PTHR31356:SF66">
    <property type="entry name" value="CATALASE-PEROXIDASE"/>
    <property type="match status" value="1"/>
</dbReference>
<evidence type="ECO:0000256" key="11">
    <source>
        <dbReference type="PIRSR" id="PIRSR601621-4"/>
    </source>
</evidence>
<evidence type="ECO:0000256" key="9">
    <source>
        <dbReference type="PIRSR" id="PIRSR601621-2"/>
    </source>
</evidence>
<evidence type="ECO:0000313" key="15">
    <source>
        <dbReference type="EMBL" id="KLO10399.1"/>
    </source>
</evidence>
<evidence type="ECO:0000256" key="12">
    <source>
        <dbReference type="RuleBase" id="RU363051"/>
    </source>
</evidence>
<evidence type="ECO:0000256" key="8">
    <source>
        <dbReference type="ARBA" id="ARBA00023180"/>
    </source>
</evidence>
<feature type="domain" description="Plant heme peroxidase family profile" evidence="13">
    <location>
        <begin position="63"/>
        <end position="188"/>
    </location>
</feature>
<keyword evidence="3 9" id="KW-0349">Heme</keyword>
<accession>A0A0H2RF39</accession>
<evidence type="ECO:0000259" key="13">
    <source>
        <dbReference type="Pfam" id="PF00141"/>
    </source>
</evidence>
<feature type="signal peptide" evidence="12">
    <location>
        <begin position="1"/>
        <end position="18"/>
    </location>
</feature>
<keyword evidence="6 12" id="KW-0560">Oxidoreductase</keyword>
<dbReference type="GO" id="GO:0020037">
    <property type="term" value="F:heme binding"/>
    <property type="evidence" value="ECO:0007669"/>
    <property type="project" value="UniProtKB-UniRule"/>
</dbReference>
<evidence type="ECO:0000259" key="14">
    <source>
        <dbReference type="Pfam" id="PF11895"/>
    </source>
</evidence>
<proteinExistence type="inferred from homology"/>
<reference evidence="15 16" key="1">
    <citation type="submission" date="2015-04" db="EMBL/GenBank/DDBJ databases">
        <title>Complete genome sequence of Schizopora paradoxa KUC8140, a cosmopolitan wood degrader in East Asia.</title>
        <authorList>
            <consortium name="DOE Joint Genome Institute"/>
            <person name="Min B."/>
            <person name="Park H."/>
            <person name="Jang Y."/>
            <person name="Kim J.-J."/>
            <person name="Kim K.H."/>
            <person name="Pangilinan J."/>
            <person name="Lipzen A."/>
            <person name="Riley R."/>
            <person name="Grigoriev I.V."/>
            <person name="Spatafora J.W."/>
            <person name="Choi I.-G."/>
        </authorList>
    </citation>
    <scope>NUCLEOTIDE SEQUENCE [LARGE SCALE GENOMIC DNA]</scope>
    <source>
        <strain evidence="15 16">KUC8140</strain>
    </source>
</reference>
<feature type="binding site" description="axial binding residue" evidence="9">
    <location>
        <position position="192"/>
    </location>
    <ligand>
        <name>heme b</name>
        <dbReference type="ChEBI" id="CHEBI:60344"/>
    </ligand>
    <ligandPart>
        <name>Fe</name>
        <dbReference type="ChEBI" id="CHEBI:18248"/>
    </ligandPart>
</feature>
<dbReference type="STRING" id="27342.A0A0H2RF39"/>
<feature type="binding site" evidence="9">
    <location>
        <position position="86"/>
    </location>
    <ligand>
        <name>Ca(2+)</name>
        <dbReference type="ChEBI" id="CHEBI:29108"/>
        <label>1</label>
    </ligand>
</feature>
<feature type="binding site" evidence="9">
    <location>
        <position position="205"/>
    </location>
    <ligand>
        <name>Ca(2+)</name>
        <dbReference type="ChEBI" id="CHEBI:29108"/>
        <label>2</label>
    </ligand>
</feature>
<dbReference type="Pfam" id="PF00141">
    <property type="entry name" value="peroxidase"/>
    <property type="match status" value="1"/>
</dbReference>
<comment type="cofactor">
    <cofactor evidence="9">
        <name>heme b</name>
        <dbReference type="ChEBI" id="CHEBI:60344"/>
    </cofactor>
    <text evidence="9">Binds 1 heme b (iron(II)-protoporphyrin IX) group per subunit.</text>
</comment>
<evidence type="ECO:0000313" key="16">
    <source>
        <dbReference type="Proteomes" id="UP000053477"/>
    </source>
</evidence>
<evidence type="ECO:0000256" key="6">
    <source>
        <dbReference type="ARBA" id="ARBA00023002"/>
    </source>
</evidence>
<dbReference type="InterPro" id="IPR044831">
    <property type="entry name" value="Ccp1-like"/>
</dbReference>
<feature type="disulfide bond" evidence="11">
    <location>
        <begin position="57"/>
        <end position="140"/>
    </location>
</feature>
<protein>
    <recommendedName>
        <fullName evidence="12">Peroxidase</fullName>
        <ecNumber evidence="12">1.11.1.-</ecNumber>
    </recommendedName>
</protein>
<feature type="disulfide bond" evidence="11">
    <location>
        <begin position="26"/>
        <end position="39"/>
    </location>
</feature>
<feature type="disulfide bond" evidence="11">
    <location>
        <begin position="264"/>
        <end position="332"/>
    </location>
</feature>
<evidence type="ECO:0000256" key="7">
    <source>
        <dbReference type="ARBA" id="ARBA00023004"/>
    </source>
</evidence>
<dbReference type="InParanoid" id="A0A0H2RF39"/>
<dbReference type="GO" id="GO:0000302">
    <property type="term" value="P:response to reactive oxygen species"/>
    <property type="evidence" value="ECO:0007669"/>
    <property type="project" value="TreeGrafter"/>
</dbReference>
<organism evidence="15 16">
    <name type="scientific">Schizopora paradoxa</name>
    <dbReference type="NCBI Taxonomy" id="27342"/>
    <lineage>
        <taxon>Eukaryota</taxon>
        <taxon>Fungi</taxon>
        <taxon>Dikarya</taxon>
        <taxon>Basidiomycota</taxon>
        <taxon>Agaricomycotina</taxon>
        <taxon>Agaricomycetes</taxon>
        <taxon>Hymenochaetales</taxon>
        <taxon>Schizoporaceae</taxon>
        <taxon>Schizopora</taxon>
    </lineage>
</organism>
<dbReference type="SUPFAM" id="SSF48113">
    <property type="entry name" value="Heme-dependent peroxidases"/>
    <property type="match status" value="1"/>
</dbReference>
<dbReference type="Gene3D" id="1.10.420.10">
    <property type="entry name" value="Peroxidase, domain 2"/>
    <property type="match status" value="1"/>
</dbReference>
<dbReference type="InterPro" id="IPR002016">
    <property type="entry name" value="Haem_peroxidase"/>
</dbReference>
<sequence>MGYKLLFGLLAVAGMASAANYKRVACPDGIHTATNAACCIFFSLADELQSSVFQNICFEQVHRALRLSFQDAIGFSFMDGPKAGGGADGSIITFETTELKDPANMGIDIAINDTKFLLQKFNVTPGDLIQFAAAVGITNCPGYPRQEFLAGRPVAVAPAQLGLISIPQDNVDDIFDRMEDAGFSPTELYWAHELPFDNRVQVPFDTTPFVFDSQYYLEVLLMGDETHPPAQGQVDAQVPSVLALSGEFRLQSDFAISRSPRSNCFWQFLVNDQFGLQQGFHDAMAKVAIVGQDAYVSGMIDYSEVIPMPVPPVNKSTTFPAGTGPNLLELSCNSPFPSLAAASDPGFPTTILPCPQGDCPAMR</sequence>
<feature type="binding site" evidence="9">
    <location>
        <position position="88"/>
    </location>
    <ligand>
        <name>Ca(2+)</name>
        <dbReference type="ChEBI" id="CHEBI:29108"/>
        <label>1</label>
    </ligand>
</feature>
<feature type="binding site" evidence="9">
    <location>
        <position position="71"/>
    </location>
    <ligand>
        <name>Ca(2+)</name>
        <dbReference type="ChEBI" id="CHEBI:29108"/>
        <label>1</label>
    </ligand>
</feature>
<dbReference type="GO" id="GO:0046872">
    <property type="term" value="F:metal ion binding"/>
    <property type="evidence" value="ECO:0007669"/>
    <property type="project" value="UniProtKB-UniRule"/>
</dbReference>
<keyword evidence="4 9" id="KW-0479">Metal-binding</keyword>
<dbReference type="PRINTS" id="PR00462">
    <property type="entry name" value="LIGNINASE"/>
</dbReference>
<feature type="binding site" evidence="9">
    <location>
        <position position="90"/>
    </location>
    <ligand>
        <name>Ca(2+)</name>
        <dbReference type="ChEBI" id="CHEBI:29108"/>
        <label>1</label>
    </ligand>
</feature>
<keyword evidence="7 9" id="KW-0408">Iron</keyword>
<dbReference type="Pfam" id="PF11895">
    <property type="entry name" value="Peroxidase_ext"/>
    <property type="match status" value="1"/>
</dbReference>
<comment type="similarity">
    <text evidence="1 12">Belongs to the peroxidase family. Ligninase subfamily.</text>
</comment>
<dbReference type="EC" id="1.11.1.-" evidence="12"/>
<keyword evidence="2 12" id="KW-0575">Peroxidase</keyword>
<feature type="chain" id="PRO_5006986868" description="Peroxidase" evidence="12">
    <location>
        <begin position="19"/>
        <end position="363"/>
    </location>
</feature>
<keyword evidence="16" id="KW-1185">Reference proteome</keyword>
<dbReference type="GO" id="GO:0042744">
    <property type="term" value="P:hydrogen peroxide catabolic process"/>
    <property type="evidence" value="ECO:0007669"/>
    <property type="project" value="TreeGrafter"/>
</dbReference>
<name>A0A0H2RF39_9AGAM</name>
<dbReference type="OrthoDB" id="2113341at2759"/>
<dbReference type="InterPro" id="IPR010255">
    <property type="entry name" value="Haem_peroxidase_sf"/>
</dbReference>
<dbReference type="Proteomes" id="UP000053477">
    <property type="component" value="Unassembled WGS sequence"/>
</dbReference>
<dbReference type="GO" id="GO:0034599">
    <property type="term" value="P:cellular response to oxidative stress"/>
    <property type="evidence" value="ECO:0007669"/>
    <property type="project" value="InterPro"/>
</dbReference>
<evidence type="ECO:0000256" key="5">
    <source>
        <dbReference type="ARBA" id="ARBA00022729"/>
    </source>
</evidence>
<feature type="binding site" evidence="9">
    <location>
        <position position="207"/>
    </location>
    <ligand>
        <name>Ca(2+)</name>
        <dbReference type="ChEBI" id="CHEBI:29108"/>
        <label>2</label>
    </ligand>
</feature>
<evidence type="ECO:0000256" key="1">
    <source>
        <dbReference type="ARBA" id="ARBA00006089"/>
    </source>
</evidence>
<dbReference type="PRINTS" id="PR00458">
    <property type="entry name" value="PEROXIDASE"/>
</dbReference>
<keyword evidence="8" id="KW-0325">Glycoprotein</keyword>
<dbReference type="Gene3D" id="1.10.520.10">
    <property type="match status" value="1"/>
</dbReference>
<evidence type="ECO:0000256" key="2">
    <source>
        <dbReference type="ARBA" id="ARBA00022559"/>
    </source>
</evidence>
<keyword evidence="11" id="KW-1015">Disulfide bond</keyword>
<feature type="domain" description="Fungal ligninase C-terminal" evidence="14">
    <location>
        <begin position="276"/>
        <end position="355"/>
    </location>
</feature>
<evidence type="ECO:0000256" key="3">
    <source>
        <dbReference type="ARBA" id="ARBA00022617"/>
    </source>
</evidence>
<dbReference type="EMBL" id="KQ086027">
    <property type="protein sequence ID" value="KLO10399.1"/>
    <property type="molecule type" value="Genomic_DNA"/>
</dbReference>
<dbReference type="AlphaFoldDB" id="A0A0H2RF39"/>
<gene>
    <name evidence="15" type="ORF">SCHPADRAFT_930551</name>
</gene>
<evidence type="ECO:0000256" key="4">
    <source>
        <dbReference type="ARBA" id="ARBA00022723"/>
    </source>
</evidence>
<feature type="binding site" evidence="9">
    <location>
        <position position="212"/>
    </location>
    <ligand>
        <name>Ca(2+)</name>
        <dbReference type="ChEBI" id="CHEBI:29108"/>
        <label>2</label>
    </ligand>
</feature>